<dbReference type="Pfam" id="PF01529">
    <property type="entry name" value="DHHC"/>
    <property type="match status" value="1"/>
</dbReference>
<evidence type="ECO:0000313" key="11">
    <source>
        <dbReference type="WBParaSite" id="MBELARI_LOCUS13"/>
    </source>
</evidence>
<proteinExistence type="inferred from homology"/>
<dbReference type="PANTHER" id="PTHR24161:SF85">
    <property type="entry name" value="PALMITOYLTRANSFERASE HIP14"/>
    <property type="match status" value="1"/>
</dbReference>
<evidence type="ECO:0000259" key="9">
    <source>
        <dbReference type="Pfam" id="PF01529"/>
    </source>
</evidence>
<feature type="transmembrane region" description="Helical" evidence="8">
    <location>
        <begin position="326"/>
        <end position="349"/>
    </location>
</feature>
<dbReference type="SUPFAM" id="SSF48403">
    <property type="entry name" value="Ankyrin repeat"/>
    <property type="match status" value="1"/>
</dbReference>
<dbReference type="Pfam" id="PF12796">
    <property type="entry name" value="Ank_2"/>
    <property type="match status" value="2"/>
</dbReference>
<comment type="similarity">
    <text evidence="8">Belongs to the DHHC palmitoyltransferase family.</text>
</comment>
<dbReference type="SMART" id="SM00248">
    <property type="entry name" value="ANK"/>
    <property type="match status" value="6"/>
</dbReference>
<evidence type="ECO:0000256" key="6">
    <source>
        <dbReference type="ARBA" id="ARBA00023136"/>
    </source>
</evidence>
<dbReference type="InterPro" id="IPR036770">
    <property type="entry name" value="Ankyrin_rpt-contain_sf"/>
</dbReference>
<dbReference type="EC" id="2.3.1.225" evidence="8"/>
<dbReference type="AlphaFoldDB" id="A0AAF3J302"/>
<feature type="repeat" description="ANK" evidence="7">
    <location>
        <begin position="99"/>
        <end position="131"/>
    </location>
</feature>
<keyword evidence="8" id="KW-0808">Transferase</keyword>
<evidence type="ECO:0000256" key="2">
    <source>
        <dbReference type="ARBA" id="ARBA00022692"/>
    </source>
</evidence>
<comment type="subcellular location">
    <subcellularLocation>
        <location evidence="1">Membrane</location>
        <topology evidence="1">Multi-pass membrane protein</topology>
    </subcellularLocation>
</comment>
<feature type="repeat" description="ANK" evidence="7">
    <location>
        <begin position="66"/>
        <end position="98"/>
    </location>
</feature>
<sequence>MEAREAAQYGNLPLLIHLLDTGAVSPCWTDADECSLLHWASINNRLEVADYLISRGCRVNAVGGVLASTPLHWAARQGHIRMVALLVRRGADLLVRDVEGFTALHVAAQFGCTPVVAYLIAIGQSIDCSDVTRMTPLMWAAYKINQVDPLKLLLTLGADLERTDLTYSNTALHWAALQGNSTAINLLVKAGADLTCTNRDNETALDIVLRRNDIISMKMLQREARRKGFISSTFRQRLAEHPITAPRALCILPFFIYLIIATIAHLNVETPLKLMAVVAFALLLKMSLPKFASDYFNSILPVSVALSTKVTIILTWFFYLQAISSWYMQIAFTVIIFVVPFIFISLCYSDPGFIQPNYKERCASIIRIAEGHGSNNDVFCPSCLIFRAPRSKHCARCDRCVKRFDHHCPWVSNCIARENHRTFLLYLILLVASTALYSFSVLIYFQQLCGNTIEEILECNQWIVFTLIIAVCVLVWTGAMLVLQFYQIMLNVTTNERLNIDRYPHIVYGSTKLHIKSPYSQTCTQNVREFVFADRELLQ</sequence>
<dbReference type="WBParaSite" id="MBELARI_LOCUS13">
    <property type="protein sequence ID" value="MBELARI_LOCUS13"/>
    <property type="gene ID" value="MBELARI_LOCUS13"/>
</dbReference>
<keyword evidence="5 7" id="KW-0040">ANK repeat</keyword>
<organism evidence="10 11">
    <name type="scientific">Mesorhabditis belari</name>
    <dbReference type="NCBI Taxonomy" id="2138241"/>
    <lineage>
        <taxon>Eukaryota</taxon>
        <taxon>Metazoa</taxon>
        <taxon>Ecdysozoa</taxon>
        <taxon>Nematoda</taxon>
        <taxon>Chromadorea</taxon>
        <taxon>Rhabditida</taxon>
        <taxon>Rhabditina</taxon>
        <taxon>Rhabditomorpha</taxon>
        <taxon>Rhabditoidea</taxon>
        <taxon>Rhabditidae</taxon>
        <taxon>Mesorhabditinae</taxon>
        <taxon>Mesorhabditis</taxon>
    </lineage>
</organism>
<dbReference type="GO" id="GO:0019706">
    <property type="term" value="F:protein-cysteine S-palmitoyltransferase activity"/>
    <property type="evidence" value="ECO:0007669"/>
    <property type="project" value="UniProtKB-EC"/>
</dbReference>
<dbReference type="PROSITE" id="PS50216">
    <property type="entry name" value="DHHC"/>
    <property type="match status" value="1"/>
</dbReference>
<feature type="transmembrane region" description="Helical" evidence="8">
    <location>
        <begin position="423"/>
        <end position="443"/>
    </location>
</feature>
<keyword evidence="4 8" id="KW-1133">Transmembrane helix</keyword>
<comment type="catalytic activity">
    <reaction evidence="8">
        <text>L-cysteinyl-[protein] + hexadecanoyl-CoA = S-hexadecanoyl-L-cysteinyl-[protein] + CoA</text>
        <dbReference type="Rhea" id="RHEA:36683"/>
        <dbReference type="Rhea" id="RHEA-COMP:10131"/>
        <dbReference type="Rhea" id="RHEA-COMP:11032"/>
        <dbReference type="ChEBI" id="CHEBI:29950"/>
        <dbReference type="ChEBI" id="CHEBI:57287"/>
        <dbReference type="ChEBI" id="CHEBI:57379"/>
        <dbReference type="ChEBI" id="CHEBI:74151"/>
        <dbReference type="EC" id="2.3.1.225"/>
    </reaction>
</comment>
<evidence type="ECO:0000313" key="10">
    <source>
        <dbReference type="Proteomes" id="UP000887575"/>
    </source>
</evidence>
<dbReference type="InterPro" id="IPR001594">
    <property type="entry name" value="Palmitoyltrfase_DHHC"/>
</dbReference>
<keyword evidence="3" id="KW-0677">Repeat</keyword>
<evidence type="ECO:0000256" key="5">
    <source>
        <dbReference type="ARBA" id="ARBA00023043"/>
    </source>
</evidence>
<dbReference type="PROSITE" id="PS50297">
    <property type="entry name" value="ANK_REP_REGION"/>
    <property type="match status" value="3"/>
</dbReference>
<keyword evidence="2 8" id="KW-0812">Transmembrane</keyword>
<feature type="domain" description="Palmitoyltransferase DHHC" evidence="9">
    <location>
        <begin position="375"/>
        <end position="499"/>
    </location>
</feature>
<dbReference type="Proteomes" id="UP000887575">
    <property type="component" value="Unassembled WGS sequence"/>
</dbReference>
<evidence type="ECO:0000256" key="4">
    <source>
        <dbReference type="ARBA" id="ARBA00022989"/>
    </source>
</evidence>
<keyword evidence="10" id="KW-1185">Reference proteome</keyword>
<feature type="transmembrane region" description="Helical" evidence="8">
    <location>
        <begin position="300"/>
        <end position="320"/>
    </location>
</feature>
<feature type="transmembrane region" description="Helical" evidence="8">
    <location>
        <begin position="245"/>
        <end position="266"/>
    </location>
</feature>
<feature type="transmembrane region" description="Helical" evidence="8">
    <location>
        <begin position="463"/>
        <end position="483"/>
    </location>
</feature>
<feature type="repeat" description="ANK" evidence="7">
    <location>
        <begin position="167"/>
        <end position="199"/>
    </location>
</feature>
<dbReference type="GO" id="GO:0016020">
    <property type="term" value="C:membrane"/>
    <property type="evidence" value="ECO:0007669"/>
    <property type="project" value="UniProtKB-SubCell"/>
</dbReference>
<feature type="repeat" description="ANK" evidence="7">
    <location>
        <begin position="32"/>
        <end position="64"/>
    </location>
</feature>
<reference evidence="11" key="1">
    <citation type="submission" date="2024-02" db="UniProtKB">
        <authorList>
            <consortium name="WormBaseParasite"/>
        </authorList>
    </citation>
    <scope>IDENTIFICATION</scope>
</reference>
<dbReference type="PANTHER" id="PTHR24161">
    <property type="entry name" value="ANK_REP_REGION DOMAIN-CONTAINING PROTEIN-RELATED"/>
    <property type="match status" value="1"/>
</dbReference>
<dbReference type="InterPro" id="IPR002110">
    <property type="entry name" value="Ankyrin_rpt"/>
</dbReference>
<evidence type="ECO:0000256" key="3">
    <source>
        <dbReference type="ARBA" id="ARBA00022737"/>
    </source>
</evidence>
<evidence type="ECO:0000256" key="1">
    <source>
        <dbReference type="ARBA" id="ARBA00004141"/>
    </source>
</evidence>
<dbReference type="Gene3D" id="1.25.40.20">
    <property type="entry name" value="Ankyrin repeat-containing domain"/>
    <property type="match status" value="1"/>
</dbReference>
<evidence type="ECO:0000256" key="7">
    <source>
        <dbReference type="PROSITE-ProRule" id="PRU00023"/>
    </source>
</evidence>
<dbReference type="Pfam" id="PF00023">
    <property type="entry name" value="Ank"/>
    <property type="match status" value="1"/>
</dbReference>
<evidence type="ECO:0000256" key="8">
    <source>
        <dbReference type="RuleBase" id="RU079119"/>
    </source>
</evidence>
<dbReference type="PROSITE" id="PS50088">
    <property type="entry name" value="ANK_REPEAT"/>
    <property type="match status" value="4"/>
</dbReference>
<comment type="domain">
    <text evidence="8">The DHHC domain is required for palmitoyltransferase activity.</text>
</comment>
<keyword evidence="6 8" id="KW-0472">Membrane</keyword>
<keyword evidence="8" id="KW-0012">Acyltransferase</keyword>
<name>A0AAF3J302_9BILA</name>
<accession>A0AAF3J302</accession>
<protein>
    <recommendedName>
        <fullName evidence="8">Palmitoyltransferase</fullName>
        <ecNumber evidence="8">2.3.1.225</ecNumber>
    </recommendedName>
</protein>